<organism evidence="13 14">
    <name type="scientific">Candidatus Merdicola faecigallinarum</name>
    <dbReference type="NCBI Taxonomy" id="2840862"/>
    <lineage>
        <taxon>Bacteria</taxon>
        <taxon>Bacillati</taxon>
        <taxon>Bacillota</taxon>
        <taxon>Clostridia</taxon>
        <taxon>Candidatus Merdicola</taxon>
    </lineage>
</organism>
<evidence type="ECO:0000313" key="13">
    <source>
        <dbReference type="EMBL" id="HIU51077.1"/>
    </source>
</evidence>
<name>A0A9D1M009_9FIRM</name>
<comment type="function">
    <text evidence="2">Catalyzes a salvage reaction resulting in the formation of AMP, that is energically less costly than de novo synthesis.</text>
</comment>
<dbReference type="InterPro" id="IPR000836">
    <property type="entry name" value="PRTase_dom"/>
</dbReference>
<comment type="caution">
    <text evidence="13">The sequence shown here is derived from an EMBL/GenBank/DDBJ whole genome shotgun (WGS) entry which is preliminary data.</text>
</comment>
<dbReference type="GO" id="GO:0016208">
    <property type="term" value="F:AMP binding"/>
    <property type="evidence" value="ECO:0007669"/>
    <property type="project" value="TreeGrafter"/>
</dbReference>
<protein>
    <recommendedName>
        <fullName evidence="7">adenine phosphoribosyltransferase</fullName>
        <ecNumber evidence="7">2.4.2.7</ecNumber>
    </recommendedName>
</protein>
<evidence type="ECO:0000259" key="12">
    <source>
        <dbReference type="Pfam" id="PF00156"/>
    </source>
</evidence>
<dbReference type="SUPFAM" id="SSF53271">
    <property type="entry name" value="PRTase-like"/>
    <property type="match status" value="1"/>
</dbReference>
<reference evidence="13" key="2">
    <citation type="journal article" date="2021" name="PeerJ">
        <title>Extensive microbial diversity within the chicken gut microbiome revealed by metagenomics and culture.</title>
        <authorList>
            <person name="Gilroy R."/>
            <person name="Ravi A."/>
            <person name="Getino M."/>
            <person name="Pursley I."/>
            <person name="Horton D.L."/>
            <person name="Alikhan N.F."/>
            <person name="Baker D."/>
            <person name="Gharbi K."/>
            <person name="Hall N."/>
            <person name="Watson M."/>
            <person name="Adriaenssens E.M."/>
            <person name="Foster-Nyarko E."/>
            <person name="Jarju S."/>
            <person name="Secka A."/>
            <person name="Antonio M."/>
            <person name="Oren A."/>
            <person name="Chaudhuri R.R."/>
            <person name="La Ragione R."/>
            <person name="Hildebrand F."/>
            <person name="Pallen M.J."/>
        </authorList>
    </citation>
    <scope>NUCLEOTIDE SEQUENCE</scope>
    <source>
        <strain evidence="13">CHK195-15760</strain>
    </source>
</reference>
<dbReference type="InterPro" id="IPR029057">
    <property type="entry name" value="PRTase-like"/>
</dbReference>
<dbReference type="EC" id="2.4.2.7" evidence="7"/>
<dbReference type="FunFam" id="3.40.50.2020:FF:000004">
    <property type="entry name" value="Adenine phosphoribosyltransferase"/>
    <property type="match status" value="1"/>
</dbReference>
<dbReference type="InterPro" id="IPR050054">
    <property type="entry name" value="UPRTase/APRTase"/>
</dbReference>
<evidence type="ECO:0000313" key="14">
    <source>
        <dbReference type="Proteomes" id="UP000824093"/>
    </source>
</evidence>
<dbReference type="GO" id="GO:0002055">
    <property type="term" value="F:adenine binding"/>
    <property type="evidence" value="ECO:0007669"/>
    <property type="project" value="TreeGrafter"/>
</dbReference>
<dbReference type="NCBIfam" id="NF002636">
    <property type="entry name" value="PRK02304.1-5"/>
    <property type="match status" value="1"/>
</dbReference>
<sequence length="179" mass="20514">MKIIKNDLEIPLVLRTEKDYPIEGVEFIDIMPMIMKKENFQEIVDKMTEILKEKELDYIVVPEARGFLIGSAVAKQLNLGCIPIRKKEKLPPSTIEAEFSYQKEYGKDILCLPKLVDESYEGKKFCIIDDIYATGNTVKAIEEQIEKLGGNVIEKMVIINIINLNNEKNVNSFIEVTEE</sequence>
<keyword evidence="8" id="KW-0963">Cytoplasm</keyword>
<dbReference type="GO" id="GO:0006166">
    <property type="term" value="P:purine ribonucleoside salvage"/>
    <property type="evidence" value="ECO:0007669"/>
    <property type="project" value="UniProtKB-KW"/>
</dbReference>
<comment type="similarity">
    <text evidence="5">Belongs to the purine/pyrimidine phosphoribosyltransferase family.</text>
</comment>
<comment type="subunit">
    <text evidence="6">Homodimer.</text>
</comment>
<evidence type="ECO:0000256" key="5">
    <source>
        <dbReference type="ARBA" id="ARBA00008391"/>
    </source>
</evidence>
<dbReference type="Proteomes" id="UP000824093">
    <property type="component" value="Unassembled WGS sequence"/>
</dbReference>
<evidence type="ECO:0000256" key="6">
    <source>
        <dbReference type="ARBA" id="ARBA00011738"/>
    </source>
</evidence>
<reference evidence="13" key="1">
    <citation type="submission" date="2020-10" db="EMBL/GenBank/DDBJ databases">
        <authorList>
            <person name="Gilroy R."/>
        </authorList>
    </citation>
    <scope>NUCLEOTIDE SEQUENCE</scope>
    <source>
        <strain evidence="13">CHK195-15760</strain>
    </source>
</reference>
<accession>A0A9D1M009</accession>
<evidence type="ECO:0000256" key="11">
    <source>
        <dbReference type="ARBA" id="ARBA00022726"/>
    </source>
</evidence>
<dbReference type="GO" id="GO:0006168">
    <property type="term" value="P:adenine salvage"/>
    <property type="evidence" value="ECO:0007669"/>
    <property type="project" value="TreeGrafter"/>
</dbReference>
<dbReference type="Pfam" id="PF00156">
    <property type="entry name" value="Pribosyltran"/>
    <property type="match status" value="1"/>
</dbReference>
<comment type="subcellular location">
    <subcellularLocation>
        <location evidence="3">Cytoplasm</location>
    </subcellularLocation>
</comment>
<comment type="pathway">
    <text evidence="4">Purine metabolism; AMP biosynthesis via salvage pathway; AMP from adenine: step 1/1.</text>
</comment>
<dbReference type="GO" id="GO:0003999">
    <property type="term" value="F:adenine phosphoribosyltransferase activity"/>
    <property type="evidence" value="ECO:0007669"/>
    <property type="project" value="UniProtKB-EC"/>
</dbReference>
<keyword evidence="10 13" id="KW-0808">Transferase</keyword>
<dbReference type="Gene3D" id="3.40.50.2020">
    <property type="match status" value="1"/>
</dbReference>
<evidence type="ECO:0000256" key="1">
    <source>
        <dbReference type="ARBA" id="ARBA00000868"/>
    </source>
</evidence>
<evidence type="ECO:0000256" key="9">
    <source>
        <dbReference type="ARBA" id="ARBA00022676"/>
    </source>
</evidence>
<dbReference type="PANTHER" id="PTHR32315">
    <property type="entry name" value="ADENINE PHOSPHORIBOSYLTRANSFERASE"/>
    <property type="match status" value="1"/>
</dbReference>
<gene>
    <name evidence="13" type="ORF">IAB70_00365</name>
</gene>
<keyword evidence="9 13" id="KW-0328">Glycosyltransferase</keyword>
<dbReference type="GO" id="GO:0005737">
    <property type="term" value="C:cytoplasm"/>
    <property type="evidence" value="ECO:0007669"/>
    <property type="project" value="UniProtKB-SubCell"/>
</dbReference>
<comment type="catalytic activity">
    <reaction evidence="1">
        <text>AMP + diphosphate = 5-phospho-alpha-D-ribose 1-diphosphate + adenine</text>
        <dbReference type="Rhea" id="RHEA:16609"/>
        <dbReference type="ChEBI" id="CHEBI:16708"/>
        <dbReference type="ChEBI" id="CHEBI:33019"/>
        <dbReference type="ChEBI" id="CHEBI:58017"/>
        <dbReference type="ChEBI" id="CHEBI:456215"/>
        <dbReference type="EC" id="2.4.2.7"/>
    </reaction>
</comment>
<evidence type="ECO:0000256" key="8">
    <source>
        <dbReference type="ARBA" id="ARBA00022490"/>
    </source>
</evidence>
<evidence type="ECO:0000256" key="2">
    <source>
        <dbReference type="ARBA" id="ARBA00003968"/>
    </source>
</evidence>
<evidence type="ECO:0000256" key="4">
    <source>
        <dbReference type="ARBA" id="ARBA00004659"/>
    </source>
</evidence>
<evidence type="ECO:0000256" key="10">
    <source>
        <dbReference type="ARBA" id="ARBA00022679"/>
    </source>
</evidence>
<dbReference type="PANTHER" id="PTHR32315:SF3">
    <property type="entry name" value="ADENINE PHOSPHORIBOSYLTRANSFERASE"/>
    <property type="match status" value="1"/>
</dbReference>
<dbReference type="GO" id="GO:0044209">
    <property type="term" value="P:AMP salvage"/>
    <property type="evidence" value="ECO:0007669"/>
    <property type="project" value="TreeGrafter"/>
</dbReference>
<feature type="domain" description="Phosphoribosyltransferase" evidence="12">
    <location>
        <begin position="42"/>
        <end position="159"/>
    </location>
</feature>
<dbReference type="CDD" id="cd06223">
    <property type="entry name" value="PRTases_typeI"/>
    <property type="match status" value="1"/>
</dbReference>
<dbReference type="AlphaFoldDB" id="A0A9D1M009"/>
<evidence type="ECO:0000256" key="3">
    <source>
        <dbReference type="ARBA" id="ARBA00004496"/>
    </source>
</evidence>
<proteinExistence type="inferred from homology"/>
<dbReference type="EMBL" id="DVNH01000004">
    <property type="protein sequence ID" value="HIU51077.1"/>
    <property type="molecule type" value="Genomic_DNA"/>
</dbReference>
<evidence type="ECO:0000256" key="7">
    <source>
        <dbReference type="ARBA" id="ARBA00011893"/>
    </source>
</evidence>
<keyword evidence="11" id="KW-0660">Purine salvage</keyword>